<gene>
    <name evidence="2" type="ORF">H8S02_05360</name>
</gene>
<evidence type="ECO:0000256" key="1">
    <source>
        <dbReference type="SAM" id="MobiDB-lite"/>
    </source>
</evidence>
<dbReference type="EMBL" id="JACOPK010000004">
    <property type="protein sequence ID" value="MBC5695373.1"/>
    <property type="molecule type" value="Genomic_DNA"/>
</dbReference>
<name>A0ABR7GM52_9FIRM</name>
<sequence>MMLDKQIRSLIEYNVKHIKMNNGFFFFLPTSFLAVEKWYGQRMKLGSQVIWYHKRIAALYDSYALFDTMTDSSAGQGEPRSGGTRPGVAPPSSCENAQTAVDGA</sequence>
<feature type="region of interest" description="Disordered" evidence="1">
    <location>
        <begin position="72"/>
        <end position="104"/>
    </location>
</feature>
<dbReference type="Proteomes" id="UP000641741">
    <property type="component" value="Unassembled WGS sequence"/>
</dbReference>
<protein>
    <submittedName>
        <fullName evidence="2">Uncharacterized protein</fullName>
    </submittedName>
</protein>
<comment type="caution">
    <text evidence="2">The sequence shown here is derived from an EMBL/GenBank/DDBJ whole genome shotgun (WGS) entry which is preliminary data.</text>
</comment>
<proteinExistence type="predicted"/>
<evidence type="ECO:0000313" key="2">
    <source>
        <dbReference type="EMBL" id="MBC5695373.1"/>
    </source>
</evidence>
<evidence type="ECO:0000313" key="3">
    <source>
        <dbReference type="Proteomes" id="UP000641741"/>
    </source>
</evidence>
<feature type="compositionally biased region" description="Polar residues" evidence="1">
    <location>
        <begin position="93"/>
        <end position="104"/>
    </location>
</feature>
<keyword evidence="3" id="KW-1185">Reference proteome</keyword>
<organism evidence="2 3">
    <name type="scientific">Agathobaculum hominis</name>
    <dbReference type="NCBI Taxonomy" id="2763014"/>
    <lineage>
        <taxon>Bacteria</taxon>
        <taxon>Bacillati</taxon>
        <taxon>Bacillota</taxon>
        <taxon>Clostridia</taxon>
        <taxon>Eubacteriales</taxon>
        <taxon>Butyricicoccaceae</taxon>
        <taxon>Agathobaculum</taxon>
    </lineage>
</organism>
<dbReference type="RefSeq" id="WP_186969647.1">
    <property type="nucleotide sequence ID" value="NZ_JACOPK010000004.1"/>
</dbReference>
<accession>A0ABR7GM52</accession>
<reference evidence="2 3" key="1">
    <citation type="submission" date="2020-08" db="EMBL/GenBank/DDBJ databases">
        <title>Genome public.</title>
        <authorList>
            <person name="Liu C."/>
            <person name="Sun Q."/>
        </authorList>
    </citation>
    <scope>NUCLEOTIDE SEQUENCE [LARGE SCALE GENOMIC DNA]</scope>
    <source>
        <strain evidence="2 3">M2</strain>
    </source>
</reference>